<accession>A0A3M7QBL2</accession>
<protein>
    <submittedName>
        <fullName evidence="1">Uncharacterized protein</fullName>
    </submittedName>
</protein>
<gene>
    <name evidence="1" type="ORF">BpHYR1_003151</name>
</gene>
<dbReference type="EMBL" id="REGN01006777">
    <property type="protein sequence ID" value="RNA08348.1"/>
    <property type="molecule type" value="Genomic_DNA"/>
</dbReference>
<comment type="caution">
    <text evidence="1">The sequence shown here is derived from an EMBL/GenBank/DDBJ whole genome shotgun (WGS) entry which is preliminary data.</text>
</comment>
<proteinExistence type="predicted"/>
<reference evidence="1 2" key="1">
    <citation type="journal article" date="2018" name="Sci. Rep.">
        <title>Genomic signatures of local adaptation to the degree of environmental predictability in rotifers.</title>
        <authorList>
            <person name="Franch-Gras L."/>
            <person name="Hahn C."/>
            <person name="Garcia-Roger E.M."/>
            <person name="Carmona M.J."/>
            <person name="Serra M."/>
            <person name="Gomez A."/>
        </authorList>
    </citation>
    <scope>NUCLEOTIDE SEQUENCE [LARGE SCALE GENOMIC DNA]</scope>
    <source>
        <strain evidence="1">HYR1</strain>
    </source>
</reference>
<sequence length="174" mass="20133">MKIKSSLQIKTNKFYKLKELVVYIEATMCASAAREEKEWCQDPVYINLKYIAELQRSLVHPTLEQMINKIIRNLKQLDIGNGKIRFYSKQIIKKIAKIEKFLCAIASDKIISGKINSKAEMNDELFQSDLKTIKIDKLLEVTCANECAVVRKIKENYKNSTAFILLNKNINKNK</sequence>
<evidence type="ECO:0000313" key="1">
    <source>
        <dbReference type="EMBL" id="RNA08348.1"/>
    </source>
</evidence>
<organism evidence="1 2">
    <name type="scientific">Brachionus plicatilis</name>
    <name type="common">Marine rotifer</name>
    <name type="synonym">Brachionus muelleri</name>
    <dbReference type="NCBI Taxonomy" id="10195"/>
    <lineage>
        <taxon>Eukaryota</taxon>
        <taxon>Metazoa</taxon>
        <taxon>Spiralia</taxon>
        <taxon>Gnathifera</taxon>
        <taxon>Rotifera</taxon>
        <taxon>Eurotatoria</taxon>
        <taxon>Monogononta</taxon>
        <taxon>Pseudotrocha</taxon>
        <taxon>Ploima</taxon>
        <taxon>Brachionidae</taxon>
        <taxon>Brachionus</taxon>
    </lineage>
</organism>
<dbReference type="AlphaFoldDB" id="A0A3M7QBL2"/>
<evidence type="ECO:0000313" key="2">
    <source>
        <dbReference type="Proteomes" id="UP000276133"/>
    </source>
</evidence>
<keyword evidence="2" id="KW-1185">Reference proteome</keyword>
<name>A0A3M7QBL2_BRAPC</name>
<dbReference type="Proteomes" id="UP000276133">
    <property type="component" value="Unassembled WGS sequence"/>
</dbReference>